<reference evidence="3" key="1">
    <citation type="submission" date="2023-07" db="EMBL/GenBank/DDBJ databases">
        <title>Description of three actinobacteria isolated from air of manufacturing shop in a pharmaceutical factory.</title>
        <authorList>
            <person name="Zhang D.-F."/>
        </authorList>
    </citation>
    <scope>NUCLEOTIDE SEQUENCE [LARGE SCALE GENOMIC DNA]</scope>
    <source>
        <strain evidence="3">CCTCC AB 2011122</strain>
    </source>
</reference>
<protein>
    <recommendedName>
        <fullName evidence="4">DUF1707 domain-containing protein</fullName>
    </recommendedName>
</protein>
<keyword evidence="3" id="KW-1185">Reference proteome</keyword>
<organism evidence="2 3">
    <name type="scientific">Agromyces indicus</name>
    <dbReference type="NCBI Taxonomy" id="758919"/>
    <lineage>
        <taxon>Bacteria</taxon>
        <taxon>Bacillati</taxon>
        <taxon>Actinomycetota</taxon>
        <taxon>Actinomycetes</taxon>
        <taxon>Micrococcales</taxon>
        <taxon>Microbacteriaceae</taxon>
        <taxon>Agromyces</taxon>
    </lineage>
</organism>
<gene>
    <name evidence="2" type="ORF">RH861_02430</name>
</gene>
<evidence type="ECO:0000256" key="1">
    <source>
        <dbReference type="SAM" id="MobiDB-lite"/>
    </source>
</evidence>
<dbReference type="RefSeq" id="WP_310519594.1">
    <property type="nucleotide sequence ID" value="NZ_BAABBS010000004.1"/>
</dbReference>
<dbReference type="Proteomes" id="UP001260072">
    <property type="component" value="Unassembled WGS sequence"/>
</dbReference>
<comment type="caution">
    <text evidence="2">The sequence shown here is derived from an EMBL/GenBank/DDBJ whole genome shotgun (WGS) entry which is preliminary data.</text>
</comment>
<feature type="region of interest" description="Disordered" evidence="1">
    <location>
        <begin position="34"/>
        <end position="82"/>
    </location>
</feature>
<dbReference type="EMBL" id="JAVKGS010000001">
    <property type="protein sequence ID" value="MDR5690913.1"/>
    <property type="molecule type" value="Genomic_DNA"/>
</dbReference>
<feature type="compositionally biased region" description="Basic and acidic residues" evidence="1">
    <location>
        <begin position="61"/>
        <end position="80"/>
    </location>
</feature>
<name>A0ABU1FGM9_9MICO</name>
<sequence>MHDDDDLDQRIARLQRLAYGADASDADRAEAAAELAALRTGGGDGDPDGPPLTPEPSAASDDGRPAEADRADRSGADRTGRPTRWGLRRVLASSSAALVVGVAIGWGVGGAIPSSEGADVGVPVTETAAWDVFDRPATDGDFVRHPPPLIDIDADDSTRRLLLTRSDGVRLVAVRTADGENACLILALPVGRPATACTTEGRFPREGLRAEISVQGVGVYLAGWTPDGRAEVNAAAAPTG</sequence>
<evidence type="ECO:0008006" key="4">
    <source>
        <dbReference type="Google" id="ProtNLM"/>
    </source>
</evidence>
<evidence type="ECO:0000313" key="2">
    <source>
        <dbReference type="EMBL" id="MDR5690913.1"/>
    </source>
</evidence>
<evidence type="ECO:0000313" key="3">
    <source>
        <dbReference type="Proteomes" id="UP001260072"/>
    </source>
</evidence>
<accession>A0ABU1FGM9</accession>
<proteinExistence type="predicted"/>